<feature type="compositionally biased region" description="Basic and acidic residues" evidence="1">
    <location>
        <begin position="272"/>
        <end position="287"/>
    </location>
</feature>
<comment type="caution">
    <text evidence="2">The sequence shown here is derived from an EMBL/GenBank/DDBJ whole genome shotgun (WGS) entry which is preliminary data.</text>
</comment>
<feature type="region of interest" description="Disordered" evidence="1">
    <location>
        <begin position="185"/>
        <end position="210"/>
    </location>
</feature>
<name>A0ABQ9X115_9EUKA</name>
<protein>
    <submittedName>
        <fullName evidence="2">Uncharacterized protein</fullName>
    </submittedName>
</protein>
<evidence type="ECO:0000256" key="1">
    <source>
        <dbReference type="SAM" id="MobiDB-lite"/>
    </source>
</evidence>
<evidence type="ECO:0000313" key="2">
    <source>
        <dbReference type="EMBL" id="KAK2945455.1"/>
    </source>
</evidence>
<organism evidence="2 3">
    <name type="scientific">Blattamonas nauphoetae</name>
    <dbReference type="NCBI Taxonomy" id="2049346"/>
    <lineage>
        <taxon>Eukaryota</taxon>
        <taxon>Metamonada</taxon>
        <taxon>Preaxostyla</taxon>
        <taxon>Oxymonadida</taxon>
        <taxon>Blattamonas</taxon>
    </lineage>
</organism>
<dbReference type="Proteomes" id="UP001281761">
    <property type="component" value="Unassembled WGS sequence"/>
</dbReference>
<evidence type="ECO:0000313" key="3">
    <source>
        <dbReference type="Proteomes" id="UP001281761"/>
    </source>
</evidence>
<reference evidence="2 3" key="1">
    <citation type="journal article" date="2022" name="bioRxiv">
        <title>Genomics of Preaxostyla Flagellates Illuminates Evolutionary Transitions and the Path Towards Mitochondrial Loss.</title>
        <authorList>
            <person name="Novak L.V.F."/>
            <person name="Treitli S.C."/>
            <person name="Pyrih J."/>
            <person name="Halakuc P."/>
            <person name="Pipaliya S.V."/>
            <person name="Vacek V."/>
            <person name="Brzon O."/>
            <person name="Soukal P."/>
            <person name="Eme L."/>
            <person name="Dacks J.B."/>
            <person name="Karnkowska A."/>
            <person name="Elias M."/>
            <person name="Hampl V."/>
        </authorList>
    </citation>
    <scope>NUCLEOTIDE SEQUENCE [LARGE SCALE GENOMIC DNA]</scope>
    <source>
        <strain evidence="2">NAU3</strain>
        <tissue evidence="2">Gut</tissue>
    </source>
</reference>
<feature type="compositionally biased region" description="Basic and acidic residues" evidence="1">
    <location>
        <begin position="303"/>
        <end position="315"/>
    </location>
</feature>
<proteinExistence type="predicted"/>
<sequence>MLYNPILHHLLQFILRHFASNQPSSHPGAVFYITGDQGIGKTSLMLILMSALSELELGYYYRKGTDGDKATEFISAEVKNGDMMFEEWELEGEEPVGRIRIYDDNLPFQTPLPRTLSIIFTSPDPNRLKTNLSKSFRHFIFRLPTFSLAEDAVAMVGCTPTVPLALLSPEDMELRKEEQQILLSIEEEKEERARQLPSEPERPKMSSEQEVAAQLIKDLAKNPNPLITKWDDFVTNVVKPIRQTEQYRRTAEVLSRRLPKERPPPAQPSPTQKEDPSKTEAEWKEVIEQLTRLLAPTDNSSSTDDRKRGKTERPNFSEMEDTPESIVRYISVYLGPQNFNTFHLSLYRSILDSRDKTTDKERFDQVVHVWLGHFNITSERDKEQTSIVTPAQIASELLSDLMFSTPDLPKVGRDNVAELKTAKTNWFFDQVLAKLPPPPNIQAEIRQFTASILQSLGTDEQELPVSSKSTVPLNAQLVNLKKHINEKDTDDFKIRQELRKKVELIKKGIEDDEGTARDDEDKARIDPLDTACDTLFDTLIDMIIAPPPFHSHKSTLQSLFDLPMSIHDSDTALRNRLKSLFVTSKENGSSQTHLEFIVNELVQYLLDSQTDTNFMSTEETYKNFNKRRKAHIAFNLLSTIVDLQHETVETRLESVTKEIDVVQCRLSFVLLMDYFDLLARNMNILVTPHSILKGLSERAESTSDQLDFDRQRVFYRNVRDAGLSEWVQTATETLLDLIDTPETDCVNYHEQTKTRKMQLEERVLDTVTPSILTNVNEVIKDFFAAHENGHNPVDNPKWLAIVRSMMNTLLFLIDAGMSRHEMMSRCERLGELLEAVYEGHKIHLESVAEYSMHRADRGDRAVLDDEDDDDENAADFVNDLTIFSTHLSAMKYQPTDRKDSEATKPDFDVESLRTLELPRTLQMNPESQDCLERMSIALFARNLLWFLTVGNLPMDDESYVNQFNFEFMQDKNPEDVVHRSFVDFMNMTGLLSQRNFGLKREEFEERLTNEEAALENGTFTLQKMKDSLSLLSPTDFVTFSRRDELLISPDDLARYYPLEVKNQPFLSLMTRQVGVHLLLWASTELLSKAACGVNSKQSGTDQTASCLNVTRASIFGPSPRWLTSTDVRTNRGLSFLWDGVLKSEDDHALWRSDKSNHSQMMSFNTDRILFENTLDAAWDDMTALVPVLSDYKKEEEPRTHQNAVYSLMGKKTHAAIEKMKSQICFVAVSPFMEQIMRSEAISAIARLTTQKDYEEFRKVQAVKHIDNMPTCLEAHLVCISFLLDFPTPIKFSTATTSFHRELVRSNTKKHFSSYSPVLETKTRIVTSMPMLTFPKFSNRSVHDMTLPQALSETKRGETDLYFAEVLRKKRFGSSSGFDGLIVSRGSDRTRETIFMPIQATKSITRPEMEDGMVLIQQLLFQVMCHLEPSEGIVALFNSPTRPKSQYCQTEEGETTLPWQTGILGFLMVSSFLKFEENTLKHMPSILRHRDHPLVTTRTSPHSTMTTRDITETLLANVGHYPTFSTEFDPWTTSLPPVSNPTDPSPALPFRWRLFYDLFWTSSSANRFVHSANLPLFKKDAEKAKEWLDRMVRRTMQELNRVGISPDELGESETERINTFSDFLLFTAISCRRNKLVDPTSLSTTSADDALFVLLVKTIIRPVKSETLKSLLASINDKTAQSAQIDHNERLRSLDQLYIHPCIEARLHIVQQIMSNHAMNRIRSPAQEYLSVLQSKKDGGVFRVPTRLNLSAILHCGTVLLDNITPISDIDISPTVEQDLPRLTSPLTLNPTGVQVSTPPHSQSTSEPPPRSKTLRIPLHSFVLAKYGFSDSIPALCELTQSQLRKHVTNVAPAPLSRWHPRRVVIDPSLFPHHIPKVESLSLFTSFIHRLFDNAFIAVTTSLSTEMADLPLDEPFLLSRIRKIEAILSSVDLEKHDRLRDLLSQLSSIQTSAQASTIFSILPTIRSSFRRDPLPSKQTPPNRKPLSVQQLRDVLATIESIEDIRLNPTLFFVKSGSDFFTSPNASCLDGVDTTTESRAFPITFSTGYKETDLRKELKQVFEPLTRLLPDHFPTGRPSLMHVDNEGNQKQRNASSSKKEAEDRAQAIVDSAILRMGATSKTPLFVFVVDEDLADHSSLPMSLLSSDGCVGCGMMRQRSLADVLWILFLTRISREVMALPLNTSINSSDFSNSIIPFLSNVLIDAKVIQHSFYSYSIPTVLNTLTSRATTRRLNNRNRISSVGLELLESAYPHVKDQTHVLLLSHLLMACPSGRNGRSRLDALVNHPSPKIGLVALIRWFQLLSSFAKKIKLEKAIESNGFTLAKVETLLLRAFYQIVEHDGPDDLITQLYEAIKSLLILERQPLFFRTAQQQTLQELKLVTDTRCKTHAKDSPRAKVLAKIKGLIDTVLALSLVAQQNIQGISTHRPDFEVMTITQPNSQGTFSTKRRGSV</sequence>
<accession>A0ABQ9X115</accession>
<feature type="region of interest" description="Disordered" evidence="1">
    <location>
        <begin position="1786"/>
        <end position="1812"/>
    </location>
</feature>
<feature type="compositionally biased region" description="Polar residues" evidence="1">
    <location>
        <begin position="1786"/>
        <end position="1805"/>
    </location>
</feature>
<gene>
    <name evidence="2" type="ORF">BLNAU_19627</name>
</gene>
<feature type="compositionally biased region" description="Basic and acidic residues" evidence="1">
    <location>
        <begin position="190"/>
        <end position="207"/>
    </location>
</feature>
<feature type="region of interest" description="Disordered" evidence="1">
    <location>
        <begin position="248"/>
        <end position="321"/>
    </location>
</feature>
<feature type="region of interest" description="Disordered" evidence="1">
    <location>
        <begin position="2070"/>
        <end position="2100"/>
    </location>
</feature>
<keyword evidence="3" id="KW-1185">Reference proteome</keyword>
<feature type="compositionally biased region" description="Basic and acidic residues" evidence="1">
    <location>
        <begin position="248"/>
        <end position="263"/>
    </location>
</feature>
<dbReference type="EMBL" id="JARBJD010000260">
    <property type="protein sequence ID" value="KAK2945455.1"/>
    <property type="molecule type" value="Genomic_DNA"/>
</dbReference>